<dbReference type="STRING" id="101091.A0A1C7NCG5"/>
<dbReference type="SUPFAM" id="SSF50978">
    <property type="entry name" value="WD40 repeat-like"/>
    <property type="match status" value="1"/>
</dbReference>
<proteinExistence type="predicted"/>
<dbReference type="InterPro" id="IPR015943">
    <property type="entry name" value="WD40/YVTN_repeat-like_dom_sf"/>
</dbReference>
<evidence type="ECO:0000259" key="1">
    <source>
        <dbReference type="Pfam" id="PF12657"/>
    </source>
</evidence>
<dbReference type="InterPro" id="IPR024764">
    <property type="entry name" value="TFIIIC_Znf"/>
</dbReference>
<keyword evidence="4" id="KW-1185">Reference proteome</keyword>
<feature type="domain" description="Transcription factor IIIC 90kDa subunit N-terminal" evidence="1">
    <location>
        <begin position="21"/>
        <end position="447"/>
    </location>
</feature>
<dbReference type="PANTHER" id="PTHR15496">
    <property type="entry name" value="GENERAL TRANSCRIPTION FACTOR 3C POLYPEPTIDE 4 FAMILY"/>
    <property type="match status" value="1"/>
</dbReference>
<dbReference type="Pfam" id="PF12657">
    <property type="entry name" value="TFIIIC_delta"/>
    <property type="match status" value="1"/>
</dbReference>
<name>A0A1C7NCG5_9FUNG</name>
<dbReference type="InterPro" id="IPR036322">
    <property type="entry name" value="WD40_repeat_dom_sf"/>
</dbReference>
<dbReference type="Proteomes" id="UP000093000">
    <property type="component" value="Unassembled WGS sequence"/>
</dbReference>
<evidence type="ECO:0000313" key="4">
    <source>
        <dbReference type="Proteomes" id="UP000093000"/>
    </source>
</evidence>
<feature type="domain" description="Transcription factor IIIC putative zinc-finger" evidence="2">
    <location>
        <begin position="656"/>
        <end position="735"/>
    </location>
</feature>
<sequence length="740" mass="83440">MENQPGITFKGRPYFADCVKWNEDSQLTICLSNHVHIVTPILSGMASKKEGYIHVGFSLPPLENTGDQVLIEDPDKIQTSFFNNEGFRCANWSPTGLSASKSCFLVVVTTKHRVLIYQSSPKDPSNSDWQLVRDLTHEIEAHQVDVDYPTKINPHHTLYAIWSKALVPDPLAFKPSLLATTNKAGHVNIWTSAMDNAFKYADTITAHRSFVNLVEWSGWKNIDNCKYVAYVVSSSVDGTVVLSSVQVTLELKDSNPTIENVQTDILYTWFDNEPGHVNFIKISDEFNADGSSMKLALCKGVTLRFLDFSWTSNQLNVERDWRELELVHSTLGLAGGSWISPHVFQAFTAEGEGMQIDCSSADSLEVDIKANALINTKLVQKYKQHWVEEQMKMEDHIIGASDATPSLEGVCDAPGHIFTAIVFRMRPDVDIRYGPESGEDTTLAFILQKERNLDIEPLCQDVDRYVNDPNFFFVQPVKGLIRELLQYLVDDDTSKPLCIWLEKLSEYIQRSSEHSKESCQNLTRAIYSQPHVIASRIVINADIELANYSPQVFEDELKAVVGKSKDVIQNNYFSNILDFALKIPDEEFANLKDQDILVLLLLSDTAVVSKDRSLVKRTLEIYTRLQDKFPKLDLYNEIAFASSSEDQNMVFEPKAREKCLVCDEHVQTINNSTLAQCSAGHFWELCSMTKRILHSPNSRKCVTCGLKSLRSNGEEEAFLTRVILDSCLHCIYCGSGLLIT</sequence>
<evidence type="ECO:0000259" key="2">
    <source>
        <dbReference type="Pfam" id="PF12660"/>
    </source>
</evidence>
<dbReference type="GO" id="GO:0004402">
    <property type="term" value="F:histone acetyltransferase activity"/>
    <property type="evidence" value="ECO:0007669"/>
    <property type="project" value="InterPro"/>
</dbReference>
<comment type="caution">
    <text evidence="3">The sequence shown here is derived from an EMBL/GenBank/DDBJ whole genome shotgun (WGS) entry which is preliminary data.</text>
</comment>
<evidence type="ECO:0008006" key="5">
    <source>
        <dbReference type="Google" id="ProtNLM"/>
    </source>
</evidence>
<dbReference type="PANTHER" id="PTHR15496:SF2">
    <property type="entry name" value="GENERAL TRANSCRIPTION FACTOR 3C POLYPEPTIDE 4"/>
    <property type="match status" value="1"/>
</dbReference>
<dbReference type="InterPro" id="IPR044230">
    <property type="entry name" value="GTF3C4"/>
</dbReference>
<dbReference type="GO" id="GO:0006384">
    <property type="term" value="P:transcription initiation at RNA polymerase III promoter"/>
    <property type="evidence" value="ECO:0007669"/>
    <property type="project" value="InterPro"/>
</dbReference>
<organism evidence="3 4">
    <name type="scientific">Choanephora cucurbitarum</name>
    <dbReference type="NCBI Taxonomy" id="101091"/>
    <lineage>
        <taxon>Eukaryota</taxon>
        <taxon>Fungi</taxon>
        <taxon>Fungi incertae sedis</taxon>
        <taxon>Mucoromycota</taxon>
        <taxon>Mucoromycotina</taxon>
        <taxon>Mucoromycetes</taxon>
        <taxon>Mucorales</taxon>
        <taxon>Mucorineae</taxon>
        <taxon>Choanephoraceae</taxon>
        <taxon>Choanephoroideae</taxon>
        <taxon>Choanephora</taxon>
    </lineage>
</organism>
<dbReference type="InParanoid" id="A0A1C7NCG5"/>
<dbReference type="EMBL" id="LUGH01000270">
    <property type="protein sequence ID" value="OBZ86812.1"/>
    <property type="molecule type" value="Genomic_DNA"/>
</dbReference>
<gene>
    <name evidence="3" type="ORF">A0J61_05138</name>
</gene>
<dbReference type="Gene3D" id="2.130.10.10">
    <property type="entry name" value="YVTN repeat-like/Quinoprotein amine dehydrogenase"/>
    <property type="match status" value="1"/>
</dbReference>
<evidence type="ECO:0000313" key="3">
    <source>
        <dbReference type="EMBL" id="OBZ86812.1"/>
    </source>
</evidence>
<dbReference type="InterPro" id="IPR024761">
    <property type="entry name" value="TFIIIC_delta_N"/>
</dbReference>
<dbReference type="AlphaFoldDB" id="A0A1C7NCG5"/>
<accession>A0A1C7NCG5</accession>
<protein>
    <recommendedName>
        <fullName evidence="5">Transcription factor IIIC 90kDa subunit N-terminal domain-containing protein</fullName>
    </recommendedName>
</protein>
<reference evidence="3 4" key="1">
    <citation type="submission" date="2016-03" db="EMBL/GenBank/DDBJ databases">
        <title>Choanephora cucurbitarum.</title>
        <authorList>
            <person name="Min B."/>
            <person name="Park H."/>
            <person name="Park J.-H."/>
            <person name="Shin H.-D."/>
            <person name="Choi I.-G."/>
        </authorList>
    </citation>
    <scope>NUCLEOTIDE SEQUENCE [LARGE SCALE GENOMIC DNA]</scope>
    <source>
        <strain evidence="3 4">KUS-F28377</strain>
    </source>
</reference>
<dbReference type="Pfam" id="PF12660">
    <property type="entry name" value="zf-TFIIIC"/>
    <property type="match status" value="1"/>
</dbReference>
<dbReference type="OrthoDB" id="6021743at2759"/>
<dbReference type="GO" id="GO:0000127">
    <property type="term" value="C:transcription factor TFIIIC complex"/>
    <property type="evidence" value="ECO:0007669"/>
    <property type="project" value="InterPro"/>
</dbReference>